<keyword evidence="2" id="KW-0680">Restriction system</keyword>
<dbReference type="Gene3D" id="3.90.220.20">
    <property type="entry name" value="DNA methylase specificity domains"/>
    <property type="match status" value="2"/>
</dbReference>
<protein>
    <submittedName>
        <fullName evidence="5">Type I restriction-modification system, specificity subunit S</fullName>
    </submittedName>
</protein>
<sequence>MKYEYLGKIVDISKGKKHNPVEAPSLSSKRIIGINDLRNDITIVFTDDNKGVEAYEKDILIAWDGANAGTIGYGKKGYIGSTISRLRIKDTKKYSEVFLGKLLQSKFDYLRSTATGATIPHINRAALDSIKVPQFDLSDQIRIAAILTRAENLIAKRKESIMALDELLKSTFLEMFGDPVRNEKGFQISPLSDFIVHMTSGGRGWSKYYSTVGDRFIRSLDVQMNHISKENAVYVSPPKSKETDRTRVRSGDVLLTITGSCIGRVAYVPTDFSDAYVSQHVAIIRTRGINSTYLSFYLSMPNAGQRYVKKQQYGQTKPGLNFKQIESFPILKSPRILQDKFSTIVEKVESLKSKYNRSLTELDNIYSSLIQRAFRGELDLSSIPVDVVVEVEPVKKNVKYLPIEVITTKQFSEETLKTIIETKLGQPFDFSELMECLEEIFFEELPEYDEVKKILYSMLKGNKPFIKQIFIEAIDKNTGEKKKKVMLKVNV</sequence>
<feature type="domain" description="Type I restriction modification DNA specificity" evidence="4">
    <location>
        <begin position="243"/>
        <end position="330"/>
    </location>
</feature>
<dbReference type="InterPro" id="IPR000055">
    <property type="entry name" value="Restrct_endonuc_typeI_TRD"/>
</dbReference>
<comment type="similarity">
    <text evidence="1">Belongs to the type-I restriction system S methylase family.</text>
</comment>
<dbReference type="EMBL" id="MLBF01000007">
    <property type="protein sequence ID" value="OLN32602.1"/>
    <property type="molecule type" value="Genomic_DNA"/>
</dbReference>
<dbReference type="GO" id="GO:0009307">
    <property type="term" value="P:DNA restriction-modification system"/>
    <property type="evidence" value="ECO:0007669"/>
    <property type="project" value="UniProtKB-KW"/>
</dbReference>
<keyword evidence="6" id="KW-1185">Reference proteome</keyword>
<dbReference type="OrthoDB" id="9811611at2"/>
<feature type="domain" description="Type I restriction modification DNA specificity" evidence="4">
    <location>
        <begin position="29"/>
        <end position="161"/>
    </location>
</feature>
<dbReference type="STRING" id="1888891.DSOL_1353"/>
<reference evidence="5 6" key="1">
    <citation type="submission" date="2016-09" db="EMBL/GenBank/DDBJ databases">
        <title>Complete genome of Desulfosporosinus sp. OL.</title>
        <authorList>
            <person name="Mardanov A."/>
            <person name="Beletsky A."/>
            <person name="Panova A."/>
            <person name="Karnachuk O."/>
            <person name="Ravin N."/>
        </authorList>
    </citation>
    <scope>NUCLEOTIDE SEQUENCE [LARGE SCALE GENOMIC DNA]</scope>
    <source>
        <strain evidence="5 6">OL</strain>
    </source>
</reference>
<name>A0A1Q8QZ07_9FIRM</name>
<evidence type="ECO:0000313" key="5">
    <source>
        <dbReference type="EMBL" id="OLN32602.1"/>
    </source>
</evidence>
<dbReference type="CDD" id="cd17263">
    <property type="entry name" value="RMtype1_S_AbaB8300I-TRD1-CR1_like"/>
    <property type="match status" value="1"/>
</dbReference>
<dbReference type="PANTHER" id="PTHR30408">
    <property type="entry name" value="TYPE-1 RESTRICTION ENZYME ECOKI SPECIFICITY PROTEIN"/>
    <property type="match status" value="1"/>
</dbReference>
<evidence type="ECO:0000256" key="1">
    <source>
        <dbReference type="ARBA" id="ARBA00010923"/>
    </source>
</evidence>
<evidence type="ECO:0000256" key="2">
    <source>
        <dbReference type="ARBA" id="ARBA00022747"/>
    </source>
</evidence>
<evidence type="ECO:0000256" key="3">
    <source>
        <dbReference type="ARBA" id="ARBA00023125"/>
    </source>
</evidence>
<dbReference type="InterPro" id="IPR044946">
    <property type="entry name" value="Restrct_endonuc_typeI_TRD_sf"/>
</dbReference>
<dbReference type="Pfam" id="PF01420">
    <property type="entry name" value="Methylase_S"/>
    <property type="match status" value="2"/>
</dbReference>
<dbReference type="RefSeq" id="WP_075364088.1">
    <property type="nucleotide sequence ID" value="NZ_MLBF01000007.1"/>
</dbReference>
<dbReference type="PANTHER" id="PTHR30408:SF12">
    <property type="entry name" value="TYPE I RESTRICTION ENZYME MJAVIII SPECIFICITY SUBUNIT"/>
    <property type="match status" value="1"/>
</dbReference>
<gene>
    <name evidence="5" type="ORF">DSOL_1353</name>
</gene>
<dbReference type="AlphaFoldDB" id="A0A1Q8QZ07"/>
<evidence type="ECO:0000313" key="6">
    <source>
        <dbReference type="Proteomes" id="UP000186102"/>
    </source>
</evidence>
<keyword evidence="3" id="KW-0238">DNA-binding</keyword>
<proteinExistence type="inferred from homology"/>
<dbReference type="Proteomes" id="UP000186102">
    <property type="component" value="Unassembled WGS sequence"/>
</dbReference>
<comment type="caution">
    <text evidence="5">The sequence shown here is derived from an EMBL/GenBank/DDBJ whole genome shotgun (WGS) entry which is preliminary data.</text>
</comment>
<dbReference type="SUPFAM" id="SSF116734">
    <property type="entry name" value="DNA methylase specificity domain"/>
    <property type="match status" value="2"/>
</dbReference>
<organism evidence="5 6">
    <name type="scientific">Desulfosporosinus metallidurans</name>
    <dbReference type="NCBI Taxonomy" id="1888891"/>
    <lineage>
        <taxon>Bacteria</taxon>
        <taxon>Bacillati</taxon>
        <taxon>Bacillota</taxon>
        <taxon>Clostridia</taxon>
        <taxon>Eubacteriales</taxon>
        <taxon>Desulfitobacteriaceae</taxon>
        <taxon>Desulfosporosinus</taxon>
    </lineage>
</organism>
<dbReference type="InterPro" id="IPR052021">
    <property type="entry name" value="Type-I_RS_S_subunit"/>
</dbReference>
<evidence type="ECO:0000259" key="4">
    <source>
        <dbReference type="Pfam" id="PF01420"/>
    </source>
</evidence>
<dbReference type="GO" id="GO:0003677">
    <property type="term" value="F:DNA binding"/>
    <property type="evidence" value="ECO:0007669"/>
    <property type="project" value="UniProtKB-KW"/>
</dbReference>
<accession>A0A1Q8QZ07</accession>